<dbReference type="OrthoDB" id="117166at2"/>
<dbReference type="InterPro" id="IPR007461">
    <property type="entry name" value="Ysc84_actin-binding"/>
</dbReference>
<dbReference type="Proteomes" id="UP000095228">
    <property type="component" value="Chromosome"/>
</dbReference>
<feature type="chain" id="PRO_5009104979" description="Ysc84 actin-binding domain-containing protein" evidence="1">
    <location>
        <begin position="27"/>
        <end position="193"/>
    </location>
</feature>
<protein>
    <recommendedName>
        <fullName evidence="2">Ysc84 actin-binding domain-containing protein</fullName>
    </recommendedName>
</protein>
<evidence type="ECO:0000259" key="2">
    <source>
        <dbReference type="Pfam" id="PF04366"/>
    </source>
</evidence>
<reference evidence="3 4" key="1">
    <citation type="submission" date="2016-06" db="EMBL/GenBank/DDBJ databases">
        <title>Three novel species with peptidoglycan cell walls form the new genus Lacunisphaera gen. nov. in the family Opitutaceae of the verrucomicrobial subdivision 4.</title>
        <authorList>
            <person name="Rast P."/>
            <person name="Gloeckner I."/>
            <person name="Jogler M."/>
            <person name="Boedeker C."/>
            <person name="Jeske O."/>
            <person name="Wiegand S."/>
            <person name="Reinhardt R."/>
            <person name="Schumann P."/>
            <person name="Rohde M."/>
            <person name="Spring S."/>
            <person name="Gloeckner F.O."/>
            <person name="Jogler C."/>
        </authorList>
    </citation>
    <scope>NUCLEOTIDE SEQUENCE [LARGE SCALE GENOMIC DNA]</scope>
    <source>
        <strain evidence="3 4">IG16b</strain>
    </source>
</reference>
<dbReference type="PATRIC" id="fig|1838286.3.peg.540"/>
<accession>A0A1D8ARG4</accession>
<dbReference type="EMBL" id="CP016094">
    <property type="protein sequence ID" value="AOS43488.1"/>
    <property type="molecule type" value="Genomic_DNA"/>
</dbReference>
<evidence type="ECO:0000313" key="4">
    <source>
        <dbReference type="Proteomes" id="UP000095228"/>
    </source>
</evidence>
<keyword evidence="1" id="KW-0732">Signal</keyword>
<dbReference type="STRING" id="1838286.Verru16b_00533"/>
<feature type="signal peptide" evidence="1">
    <location>
        <begin position="1"/>
        <end position="26"/>
    </location>
</feature>
<keyword evidence="4" id="KW-1185">Reference proteome</keyword>
<dbReference type="KEGG" id="obg:Verru16b_00533"/>
<proteinExistence type="predicted"/>
<dbReference type="Pfam" id="PF04366">
    <property type="entry name" value="Ysc84"/>
    <property type="match status" value="1"/>
</dbReference>
<dbReference type="AlphaFoldDB" id="A0A1D8ARG4"/>
<dbReference type="RefSeq" id="WP_069963570.1">
    <property type="nucleotide sequence ID" value="NZ_CP016094.1"/>
</dbReference>
<feature type="domain" description="Ysc84 actin-binding" evidence="2">
    <location>
        <begin position="104"/>
        <end position="193"/>
    </location>
</feature>
<organism evidence="3 4">
    <name type="scientific">Lacunisphaera limnophila</name>
    <dbReference type="NCBI Taxonomy" id="1838286"/>
    <lineage>
        <taxon>Bacteria</taxon>
        <taxon>Pseudomonadati</taxon>
        <taxon>Verrucomicrobiota</taxon>
        <taxon>Opitutia</taxon>
        <taxon>Opitutales</taxon>
        <taxon>Opitutaceae</taxon>
        <taxon>Lacunisphaera</taxon>
    </lineage>
</organism>
<name>A0A1D8ARG4_9BACT</name>
<sequence length="193" mass="20396">MKTLLPFLLRVGLLCGLLISGPLAIAKDSPDEQRAKIRETRDEVLKELYALNPGTKAKIKKAAGYAVFSNVGVNLVFASFAGGHGVVVAKGRIKDTETFMKMGSAGIGIGLGVKDFRAVFVFNDKAKLTAFVEKGWDFSGQADAAAKSGEKGGAAAGAGNIVEGVEVYQITKNGLALQATLQGTKYWQDKDLN</sequence>
<gene>
    <name evidence="3" type="ORF">Verru16b_00533</name>
</gene>
<evidence type="ECO:0000313" key="3">
    <source>
        <dbReference type="EMBL" id="AOS43488.1"/>
    </source>
</evidence>
<evidence type="ECO:0000256" key="1">
    <source>
        <dbReference type="SAM" id="SignalP"/>
    </source>
</evidence>